<reference evidence="4" key="3">
    <citation type="submission" date="2020-10" db="UniProtKB">
        <authorList>
            <consortium name="WormBaseParasite"/>
        </authorList>
    </citation>
    <scope>IDENTIFICATION</scope>
</reference>
<organism evidence="2">
    <name type="scientific">Echinococcus granulosus</name>
    <name type="common">Hydatid tapeworm</name>
    <dbReference type="NCBI Taxonomy" id="6210"/>
    <lineage>
        <taxon>Eukaryota</taxon>
        <taxon>Metazoa</taxon>
        <taxon>Spiralia</taxon>
        <taxon>Lophotrochozoa</taxon>
        <taxon>Platyhelminthes</taxon>
        <taxon>Cestoda</taxon>
        <taxon>Eucestoda</taxon>
        <taxon>Cyclophyllidea</taxon>
        <taxon>Taeniidae</taxon>
        <taxon>Echinococcus</taxon>
        <taxon>Echinococcus granulosus group</taxon>
    </lineage>
</organism>
<feature type="compositionally biased region" description="Polar residues" evidence="1">
    <location>
        <begin position="67"/>
        <end position="79"/>
    </location>
</feature>
<dbReference type="AlphaFoldDB" id="A0A068WVT3"/>
<reference evidence="2 3" key="1">
    <citation type="journal article" date="2013" name="Nature">
        <title>The genomes of four tapeworm species reveal adaptations to parasitism.</title>
        <authorList>
            <person name="Tsai I.J."/>
            <person name="Zarowiecki M."/>
            <person name="Holroyd N."/>
            <person name="Garciarrubio A."/>
            <person name="Sanchez-Flores A."/>
            <person name="Brooks K.L."/>
            <person name="Tracey A."/>
            <person name="Bobes R.J."/>
            <person name="Fragoso G."/>
            <person name="Sciutto E."/>
            <person name="Aslett M."/>
            <person name="Beasley H."/>
            <person name="Bennett H.M."/>
            <person name="Cai J."/>
            <person name="Camicia F."/>
            <person name="Clark R."/>
            <person name="Cucher M."/>
            <person name="De Silva N."/>
            <person name="Day T.A."/>
            <person name="Deplazes P."/>
            <person name="Estrada K."/>
            <person name="Fernandez C."/>
            <person name="Holland P.W."/>
            <person name="Hou J."/>
            <person name="Hu S."/>
            <person name="Huckvale T."/>
            <person name="Hung S.S."/>
            <person name="Kamenetzky L."/>
            <person name="Keane J.A."/>
            <person name="Kiss F."/>
            <person name="Koziol U."/>
            <person name="Lambert O."/>
            <person name="Liu K."/>
            <person name="Luo X."/>
            <person name="Luo Y."/>
            <person name="Macchiaroli N."/>
            <person name="Nichol S."/>
            <person name="Paps J."/>
            <person name="Parkinson J."/>
            <person name="Pouchkina-Stantcheva N."/>
            <person name="Riddiford N."/>
            <person name="Rosenzvit M."/>
            <person name="Salinas G."/>
            <person name="Wasmuth J.D."/>
            <person name="Zamanian M."/>
            <person name="Zheng Y."/>
            <person name="Cai X."/>
            <person name="Soberon X."/>
            <person name="Olson P.D."/>
            <person name="Laclette J.P."/>
            <person name="Brehm K."/>
            <person name="Berriman M."/>
            <person name="Garciarrubio A."/>
            <person name="Bobes R.J."/>
            <person name="Fragoso G."/>
            <person name="Sanchez-Flores A."/>
            <person name="Estrada K."/>
            <person name="Cevallos M.A."/>
            <person name="Morett E."/>
            <person name="Gonzalez V."/>
            <person name="Portillo T."/>
            <person name="Ochoa-Leyva A."/>
            <person name="Jose M.V."/>
            <person name="Sciutto E."/>
            <person name="Landa A."/>
            <person name="Jimenez L."/>
            <person name="Valdes V."/>
            <person name="Carrero J.C."/>
            <person name="Larralde C."/>
            <person name="Morales-Montor J."/>
            <person name="Limon-Lason J."/>
            <person name="Soberon X."/>
            <person name="Laclette J.P."/>
        </authorList>
    </citation>
    <scope>NUCLEOTIDE SEQUENCE [LARGE SCALE GENOMIC DNA]</scope>
</reference>
<protein>
    <submittedName>
        <fullName evidence="2 4">Expressed protein</fullName>
    </submittedName>
</protein>
<reference evidence="2" key="2">
    <citation type="submission" date="2014-06" db="EMBL/GenBank/DDBJ databases">
        <authorList>
            <person name="Aslett M."/>
        </authorList>
    </citation>
    <scope>NUCLEOTIDE SEQUENCE</scope>
</reference>
<evidence type="ECO:0000313" key="2">
    <source>
        <dbReference type="EMBL" id="CDS21740.1"/>
    </source>
</evidence>
<accession>A0A068WVT3</accession>
<evidence type="ECO:0000313" key="4">
    <source>
        <dbReference type="WBParaSite" id="EgrG_000124400"/>
    </source>
</evidence>
<sequence>MELHACMKTEVATARFLADSGETHFSVEFVVTLSSQVNLLVHNSFSGVYKYPQERVRKRKNNKELGTVTTIDRQGNKTRIGTGRRMKDDVC</sequence>
<evidence type="ECO:0000313" key="3">
    <source>
        <dbReference type="Proteomes" id="UP000492820"/>
    </source>
</evidence>
<gene>
    <name evidence="2" type="ORF">EgrG_000124400</name>
</gene>
<evidence type="ECO:0000256" key="1">
    <source>
        <dbReference type="SAM" id="MobiDB-lite"/>
    </source>
</evidence>
<dbReference type="WBParaSite" id="EgrG_000124400">
    <property type="protein sequence ID" value="EgrG_000124400"/>
    <property type="gene ID" value="EgrG_000124400"/>
</dbReference>
<proteinExistence type="predicted"/>
<name>A0A068WVT3_ECHGR</name>
<dbReference type="EMBL" id="LK028584">
    <property type="protein sequence ID" value="CDS21740.1"/>
    <property type="molecule type" value="Genomic_DNA"/>
</dbReference>
<feature type="region of interest" description="Disordered" evidence="1">
    <location>
        <begin position="60"/>
        <end position="91"/>
    </location>
</feature>
<dbReference type="Proteomes" id="UP000492820">
    <property type="component" value="Unassembled WGS sequence"/>
</dbReference>